<evidence type="ECO:0000256" key="3">
    <source>
        <dbReference type="ARBA" id="ARBA00022475"/>
    </source>
</evidence>
<dbReference type="PROSITE" id="PS51105">
    <property type="entry name" value="PTS_EIIC_TYPE_3"/>
    <property type="match status" value="1"/>
</dbReference>
<dbReference type="Proteomes" id="UP000028875">
    <property type="component" value="Unassembled WGS sequence"/>
</dbReference>
<accession>A0A024QA15</accession>
<keyword evidence="6 9" id="KW-1133">Transmembrane helix</keyword>
<organism evidence="11 12">
    <name type="scientific">Virgibacillus massiliensis</name>
    <dbReference type="NCBI Taxonomy" id="1462526"/>
    <lineage>
        <taxon>Bacteria</taxon>
        <taxon>Bacillati</taxon>
        <taxon>Bacillota</taxon>
        <taxon>Bacilli</taxon>
        <taxon>Bacillales</taxon>
        <taxon>Bacillaceae</taxon>
        <taxon>Virgibacillus</taxon>
    </lineage>
</organism>
<sequence>MGFMSKFESVIERILVPIANKLNSQRHIIAVRDAFILAFPLTMAGSIILLLNFAILSPDGFIANLLFLDKLFPNLSNYQEIFTPVLRGSTEIMSIFIVFLVARNLAIYLKADDLLAGLTALSSYFIVYTANIDVDGQGYMTVQWLGAQGLFVALIIGLLVGEIFSKLSKAKRLQITMPPQVPSAVARSFRVLFPIIFITIGVSVLNYLIIKFNDGGIHELVYTVLQAPLKDMGTNVWTVLFLGVVSNLLWIFGIHGPNTVAAVREAIFAEANLENLEYVGQNGMAWGAPYPETWGTLYDAFANYGGSGMTIGLVLAILFISKRKDHREIGKLSLAPGLFNINEPVIFGLPIVLNPLFMIPFIMVPFVNTLIGYFFITLELIPPSAYAIPWTTPGVLIPFLGSGGNWLALFVGILCVVVSILIYLPFVIAANKAIPGNQPNDSLDKEEV</sequence>
<dbReference type="GO" id="GO:0009401">
    <property type="term" value="P:phosphoenolpyruvate-dependent sugar phosphotransferase system"/>
    <property type="evidence" value="ECO:0007669"/>
    <property type="project" value="InterPro"/>
</dbReference>
<dbReference type="GO" id="GO:0008982">
    <property type="term" value="F:protein-N(PI)-phosphohistidine-sugar phosphotransferase activity"/>
    <property type="evidence" value="ECO:0007669"/>
    <property type="project" value="UniProtKB-UniRule"/>
</dbReference>
<dbReference type="PANTHER" id="PTHR33989">
    <property type="match status" value="1"/>
</dbReference>
<comment type="function">
    <text evidence="8">The phosphoenolpyruvate-dependent sugar phosphotransferase system (PTS), a major carbohydrate active -transport system, catalyzes the phosphorylation of incoming sugar substrates concomitant with their translocation across the cell membrane.</text>
</comment>
<feature type="transmembrane region" description="Helical" evidence="9">
    <location>
        <begin position="114"/>
        <end position="132"/>
    </location>
</feature>
<feature type="domain" description="PTS EIIC type-3" evidence="10">
    <location>
        <begin position="11"/>
        <end position="426"/>
    </location>
</feature>
<dbReference type="eggNOG" id="COG1455">
    <property type="taxonomic scope" value="Bacteria"/>
</dbReference>
<keyword evidence="3 8" id="KW-1003">Cell membrane</keyword>
<evidence type="ECO:0000313" key="11">
    <source>
        <dbReference type="EMBL" id="CDQ38791.1"/>
    </source>
</evidence>
<evidence type="ECO:0000256" key="6">
    <source>
        <dbReference type="ARBA" id="ARBA00022989"/>
    </source>
</evidence>
<name>A0A024QA15_9BACI</name>
<dbReference type="NCBIfam" id="TIGR00410">
    <property type="entry name" value="lacE"/>
    <property type="match status" value="1"/>
</dbReference>
<feature type="transmembrane region" description="Helical" evidence="9">
    <location>
        <begin position="191"/>
        <end position="210"/>
    </location>
</feature>
<dbReference type="OrthoDB" id="1641940at2"/>
<keyword evidence="2 8" id="KW-0813">Transport</keyword>
<gene>
    <name evidence="11" type="primary">chbC</name>
    <name evidence="11" type="ORF">BN990_01066</name>
</gene>
<evidence type="ECO:0000256" key="2">
    <source>
        <dbReference type="ARBA" id="ARBA00022448"/>
    </source>
</evidence>
<evidence type="ECO:0000256" key="9">
    <source>
        <dbReference type="SAM" id="Phobius"/>
    </source>
</evidence>
<dbReference type="InterPro" id="IPR051088">
    <property type="entry name" value="PTS_Sugar-EIIC/EIIB"/>
</dbReference>
<dbReference type="RefSeq" id="WP_021289310.1">
    <property type="nucleotide sequence ID" value="NZ_BNER01000003.1"/>
</dbReference>
<reference evidence="11 12" key="1">
    <citation type="submission" date="2014-03" db="EMBL/GenBank/DDBJ databases">
        <authorList>
            <person name="Urmite Genomes U."/>
        </authorList>
    </citation>
    <scope>NUCLEOTIDE SEQUENCE [LARGE SCALE GENOMIC DNA]</scope>
    <source>
        <strain evidence="11 12">Vm-5</strain>
    </source>
</reference>
<dbReference type="EMBL" id="CCDP010000001">
    <property type="protein sequence ID" value="CDQ38791.1"/>
    <property type="molecule type" value="Genomic_DNA"/>
</dbReference>
<dbReference type="InterPro" id="IPR004501">
    <property type="entry name" value="PTS_EIIC_3"/>
</dbReference>
<feature type="transmembrane region" description="Helical" evidence="9">
    <location>
        <begin position="301"/>
        <end position="320"/>
    </location>
</feature>
<evidence type="ECO:0000259" key="10">
    <source>
        <dbReference type="PROSITE" id="PS51105"/>
    </source>
</evidence>
<dbReference type="InterPro" id="IPR004796">
    <property type="entry name" value="PTS_IIC_cello"/>
</dbReference>
<evidence type="ECO:0000256" key="8">
    <source>
        <dbReference type="PIRNR" id="PIRNR006351"/>
    </source>
</evidence>
<keyword evidence="4 8" id="KW-0762">Sugar transport</keyword>
<comment type="subcellular location">
    <subcellularLocation>
        <location evidence="1">Cell membrane</location>
        <topology evidence="1">Multi-pass membrane protein</topology>
    </subcellularLocation>
</comment>
<feature type="transmembrane region" description="Helical" evidence="9">
    <location>
        <begin position="34"/>
        <end position="56"/>
    </location>
</feature>
<evidence type="ECO:0000313" key="12">
    <source>
        <dbReference type="Proteomes" id="UP000028875"/>
    </source>
</evidence>
<evidence type="ECO:0000256" key="1">
    <source>
        <dbReference type="ARBA" id="ARBA00004651"/>
    </source>
</evidence>
<evidence type="ECO:0000256" key="7">
    <source>
        <dbReference type="ARBA" id="ARBA00023136"/>
    </source>
</evidence>
<proteinExistence type="predicted"/>
<dbReference type="GO" id="GO:1902815">
    <property type="term" value="P:N,N'-diacetylchitobiose import"/>
    <property type="evidence" value="ECO:0007669"/>
    <property type="project" value="TreeGrafter"/>
</dbReference>
<comment type="caution">
    <text evidence="11">The sequence shown here is derived from an EMBL/GenBank/DDBJ whole genome shotgun (WGS) entry which is preliminary data.</text>
</comment>
<dbReference type="STRING" id="1462526.BN990_01066"/>
<feature type="transmembrane region" description="Helical" evidence="9">
    <location>
        <begin position="406"/>
        <end position="428"/>
    </location>
</feature>
<keyword evidence="7 8" id="KW-0472">Membrane</keyword>
<keyword evidence="5 9" id="KW-0812">Transmembrane</keyword>
<evidence type="ECO:0000256" key="4">
    <source>
        <dbReference type="ARBA" id="ARBA00022597"/>
    </source>
</evidence>
<keyword evidence="12" id="KW-1185">Reference proteome</keyword>
<protein>
    <recommendedName>
        <fullName evidence="8">Permease IIC component</fullName>
    </recommendedName>
</protein>
<reference evidence="12" key="2">
    <citation type="submission" date="2014-05" db="EMBL/GenBank/DDBJ databases">
        <title>Draft genome sequence of Virgibacillus massiliensis Vm-5.</title>
        <authorList>
            <person name="Khelaifia S."/>
            <person name="Croce O."/>
            <person name="Lagier J.C."/>
            <person name="Raoult D."/>
        </authorList>
    </citation>
    <scope>NUCLEOTIDE SEQUENCE [LARGE SCALE GENOMIC DNA]</scope>
    <source>
        <strain evidence="12">Vm-5</strain>
    </source>
</reference>
<dbReference type="PANTHER" id="PTHR33989:SF4">
    <property type="entry name" value="PTS SYSTEM N,N'-DIACETYLCHITOBIOSE-SPECIFIC EIIC COMPONENT"/>
    <property type="match status" value="1"/>
</dbReference>
<dbReference type="Pfam" id="PF02378">
    <property type="entry name" value="PTS_EIIC"/>
    <property type="match status" value="1"/>
</dbReference>
<feature type="transmembrane region" description="Helical" evidence="9">
    <location>
        <begin position="144"/>
        <end position="164"/>
    </location>
</feature>
<dbReference type="GO" id="GO:0005886">
    <property type="term" value="C:plasma membrane"/>
    <property type="evidence" value="ECO:0007669"/>
    <property type="project" value="UniProtKB-SubCell"/>
</dbReference>
<dbReference type="AlphaFoldDB" id="A0A024QA15"/>
<dbReference type="InterPro" id="IPR003352">
    <property type="entry name" value="PTS_EIIC"/>
</dbReference>
<dbReference type="PIRSF" id="PIRSF006351">
    <property type="entry name" value="PTS_EIIC-Cellobiose"/>
    <property type="match status" value="1"/>
</dbReference>
<evidence type="ECO:0000256" key="5">
    <source>
        <dbReference type="ARBA" id="ARBA00022692"/>
    </source>
</evidence>
<feature type="transmembrane region" description="Helical" evidence="9">
    <location>
        <begin position="81"/>
        <end position="102"/>
    </location>
</feature>